<name>A0A3A5MRT7_9MICO</name>
<dbReference type="InterPro" id="IPR036397">
    <property type="entry name" value="RNaseH_sf"/>
</dbReference>
<protein>
    <submittedName>
        <fullName evidence="2">Transposase</fullName>
    </submittedName>
</protein>
<dbReference type="Pfam" id="PF13683">
    <property type="entry name" value="rve_3"/>
    <property type="match status" value="1"/>
</dbReference>
<dbReference type="PANTHER" id="PTHR35004">
    <property type="entry name" value="TRANSPOSASE RV3428C-RELATED"/>
    <property type="match status" value="1"/>
</dbReference>
<dbReference type="Pfam" id="PF00665">
    <property type="entry name" value="rve"/>
    <property type="match status" value="1"/>
</dbReference>
<dbReference type="SUPFAM" id="SSF53098">
    <property type="entry name" value="Ribonuclease H-like"/>
    <property type="match status" value="1"/>
</dbReference>
<dbReference type="GO" id="GO:0003676">
    <property type="term" value="F:nucleic acid binding"/>
    <property type="evidence" value="ECO:0007669"/>
    <property type="project" value="InterPro"/>
</dbReference>
<accession>A0A3A5MRT7</accession>
<sequence length="478" mass="53338">MSNSLLPQTRAAIMNYDPTQPHALSIVGFCRSLKISRSVFYKIRGRAAQKAAAALHPRSRAPNVPARRYGQVVVNEVVKIRKQLKTDGWDYGPRSIYYEAAMDSGFPGGKVPSVATIARLLARVGQVDASPRKRPKSSYIPFVRATAMSLWQLDAFEYRLADGRTVTVYQLLDDASRYDVGSDAYSRHENSADAKDVLERAIAACGAPQEVLSDNSLAFNQLRAGRIGSAEIFLASKGTMPISGLPGKPTTQGKNERSHQTLIRFLDADRPATLERLRVRVQRFREHYNNRRPHQALEQATPRAAWDLLEHTPATEPIPLSVLEAKASEYRWARTRRQSDLHRASLTISKTGEVLPDESAQPPTADQSLVEVTMANRQVYFQGFHVSLPTTYADRTFYRTITADAFLLTDPVTAEIVFSFPLPMVALNVRGRYVASYSIQGVGVTHPTKPWERKNAEYQTQFAQRQTDLPAVLGAPER</sequence>
<feature type="domain" description="Integrase catalytic" evidence="1">
    <location>
        <begin position="137"/>
        <end position="310"/>
    </location>
</feature>
<proteinExistence type="predicted"/>
<dbReference type="Gene3D" id="3.30.420.10">
    <property type="entry name" value="Ribonuclease H-like superfamily/Ribonuclease H"/>
    <property type="match status" value="1"/>
</dbReference>
<dbReference type="PANTHER" id="PTHR35004:SF6">
    <property type="entry name" value="TRANSPOSASE"/>
    <property type="match status" value="1"/>
</dbReference>
<dbReference type="InterPro" id="IPR001584">
    <property type="entry name" value="Integrase_cat-core"/>
</dbReference>
<reference evidence="2 3" key="1">
    <citation type="submission" date="2018-09" db="EMBL/GenBank/DDBJ databases">
        <title>Novel species of Cryobacterium.</title>
        <authorList>
            <person name="Liu Q."/>
            <person name="Xin Y.-H."/>
        </authorList>
    </citation>
    <scope>NUCLEOTIDE SEQUENCE [LARGE SCALE GENOMIC DNA]</scope>
    <source>
        <strain evidence="2 3">Hh39</strain>
    </source>
</reference>
<evidence type="ECO:0000313" key="2">
    <source>
        <dbReference type="EMBL" id="RJT89898.1"/>
    </source>
</evidence>
<dbReference type="GO" id="GO:0015074">
    <property type="term" value="P:DNA integration"/>
    <property type="evidence" value="ECO:0007669"/>
    <property type="project" value="InterPro"/>
</dbReference>
<dbReference type="InterPro" id="IPR012337">
    <property type="entry name" value="RNaseH-like_sf"/>
</dbReference>
<dbReference type="Proteomes" id="UP000272015">
    <property type="component" value="Unassembled WGS sequence"/>
</dbReference>
<keyword evidence="3" id="KW-1185">Reference proteome</keyword>
<comment type="caution">
    <text evidence="2">The sequence shown here is derived from an EMBL/GenBank/DDBJ whole genome shotgun (WGS) entry which is preliminary data.</text>
</comment>
<dbReference type="RefSeq" id="WP_119972801.1">
    <property type="nucleotide sequence ID" value="NZ_JBHSQA010000022.1"/>
</dbReference>
<dbReference type="EMBL" id="QZVS01000067">
    <property type="protein sequence ID" value="RJT89898.1"/>
    <property type="molecule type" value="Genomic_DNA"/>
</dbReference>
<dbReference type="AlphaFoldDB" id="A0A3A5MRT7"/>
<organism evidence="2 3">
    <name type="scientific">Cryobacterium melibiosiphilum</name>
    <dbReference type="NCBI Taxonomy" id="995039"/>
    <lineage>
        <taxon>Bacteria</taxon>
        <taxon>Bacillati</taxon>
        <taxon>Actinomycetota</taxon>
        <taxon>Actinomycetes</taxon>
        <taxon>Micrococcales</taxon>
        <taxon>Microbacteriaceae</taxon>
        <taxon>Cryobacterium</taxon>
    </lineage>
</organism>
<gene>
    <name evidence="2" type="ORF">D6T64_05415</name>
</gene>
<evidence type="ECO:0000259" key="1">
    <source>
        <dbReference type="PROSITE" id="PS50994"/>
    </source>
</evidence>
<evidence type="ECO:0000313" key="3">
    <source>
        <dbReference type="Proteomes" id="UP000272015"/>
    </source>
</evidence>
<dbReference type="OrthoDB" id="52928at2"/>
<dbReference type="PROSITE" id="PS50994">
    <property type="entry name" value="INTEGRASE"/>
    <property type="match status" value="1"/>
</dbReference>